<evidence type="ECO:0000256" key="2">
    <source>
        <dbReference type="SAM" id="Phobius"/>
    </source>
</evidence>
<feature type="compositionally biased region" description="Polar residues" evidence="1">
    <location>
        <begin position="48"/>
        <end position="64"/>
    </location>
</feature>
<accession>A0A1I1ZP63</accession>
<keyword evidence="2" id="KW-0472">Membrane</keyword>
<gene>
    <name evidence="3" type="ORF">SAMN05421541_101153</name>
</gene>
<dbReference type="RefSeq" id="WP_143133554.1">
    <property type="nucleotide sequence ID" value="NZ_BOMT01000014.1"/>
</dbReference>
<dbReference type="AlphaFoldDB" id="A0A1I1ZP63"/>
<proteinExistence type="predicted"/>
<feature type="region of interest" description="Disordered" evidence="1">
    <location>
        <begin position="48"/>
        <end position="128"/>
    </location>
</feature>
<dbReference type="STRING" id="35752.SAMN05421541_101153"/>
<dbReference type="Proteomes" id="UP000199645">
    <property type="component" value="Unassembled WGS sequence"/>
</dbReference>
<dbReference type="EMBL" id="FONV01000001">
    <property type="protein sequence ID" value="SFE32130.1"/>
    <property type="molecule type" value="Genomic_DNA"/>
</dbReference>
<evidence type="ECO:0000313" key="4">
    <source>
        <dbReference type="Proteomes" id="UP000199645"/>
    </source>
</evidence>
<keyword evidence="4" id="KW-1185">Reference proteome</keyword>
<keyword evidence="2" id="KW-0812">Transmembrane</keyword>
<organism evidence="3 4">
    <name type="scientific">Actinoplanes philippinensis</name>
    <dbReference type="NCBI Taxonomy" id="35752"/>
    <lineage>
        <taxon>Bacteria</taxon>
        <taxon>Bacillati</taxon>
        <taxon>Actinomycetota</taxon>
        <taxon>Actinomycetes</taxon>
        <taxon>Micromonosporales</taxon>
        <taxon>Micromonosporaceae</taxon>
        <taxon>Actinoplanes</taxon>
    </lineage>
</organism>
<keyword evidence="2" id="KW-1133">Transmembrane helix</keyword>
<protein>
    <submittedName>
        <fullName evidence="3">Uncharacterized protein</fullName>
    </submittedName>
</protein>
<sequence>MSGNGSPAHRAPRSVQRNRLIAVGAGLLLLLILLFALLAYCTGPDDPASTTAGPGPSTGASWTISPGPGSPGPGGAGDPEAAPLPGGSGTTTPADDVVTGDPATEPSDDDPERASTPEGGVDAGGGSQIDGRRLALLVTGGFLLLSAAGVGAYSLRRPLGHR</sequence>
<reference evidence="3 4" key="1">
    <citation type="submission" date="2016-10" db="EMBL/GenBank/DDBJ databases">
        <authorList>
            <person name="de Groot N.N."/>
        </authorList>
    </citation>
    <scope>NUCLEOTIDE SEQUENCE [LARGE SCALE GENOMIC DNA]</scope>
    <source>
        <strain evidence="3 4">DSM 43019</strain>
    </source>
</reference>
<evidence type="ECO:0000256" key="1">
    <source>
        <dbReference type="SAM" id="MobiDB-lite"/>
    </source>
</evidence>
<feature type="transmembrane region" description="Helical" evidence="2">
    <location>
        <begin position="20"/>
        <end position="40"/>
    </location>
</feature>
<name>A0A1I1ZP63_9ACTN</name>
<dbReference type="OrthoDB" id="9938698at2"/>
<evidence type="ECO:0000313" key="3">
    <source>
        <dbReference type="EMBL" id="SFE32130.1"/>
    </source>
</evidence>
<feature type="transmembrane region" description="Helical" evidence="2">
    <location>
        <begin position="134"/>
        <end position="155"/>
    </location>
</feature>